<dbReference type="OrthoDB" id="2496395at2759"/>
<keyword evidence="5" id="KW-1185">Reference proteome</keyword>
<feature type="compositionally biased region" description="Polar residues" evidence="2">
    <location>
        <begin position="27"/>
        <end position="37"/>
    </location>
</feature>
<feature type="coiled-coil region" evidence="1">
    <location>
        <begin position="155"/>
        <end position="182"/>
    </location>
</feature>
<feature type="compositionally biased region" description="Basic and acidic residues" evidence="2">
    <location>
        <begin position="796"/>
        <end position="810"/>
    </location>
</feature>
<feature type="compositionally biased region" description="Acidic residues" evidence="2">
    <location>
        <begin position="1134"/>
        <end position="1162"/>
    </location>
</feature>
<feature type="region of interest" description="Disordered" evidence="2">
    <location>
        <begin position="1082"/>
        <end position="1162"/>
    </location>
</feature>
<dbReference type="EMBL" id="JACAZI010000005">
    <property type="protein sequence ID" value="KAF7360265.1"/>
    <property type="molecule type" value="Genomic_DNA"/>
</dbReference>
<feature type="compositionally biased region" description="Acidic residues" evidence="2">
    <location>
        <begin position="1102"/>
        <end position="1122"/>
    </location>
</feature>
<feature type="domain" description="DUF6589" evidence="3">
    <location>
        <begin position="543"/>
        <end position="979"/>
    </location>
</feature>
<feature type="compositionally biased region" description="Low complexity" evidence="2">
    <location>
        <begin position="46"/>
        <end position="62"/>
    </location>
</feature>
<gene>
    <name evidence="4" type="ORF">MVEN_00755600</name>
</gene>
<feature type="region of interest" description="Disordered" evidence="2">
    <location>
        <begin position="388"/>
        <end position="462"/>
    </location>
</feature>
<protein>
    <recommendedName>
        <fullName evidence="3">DUF6589 domain-containing protein</fullName>
    </recommendedName>
</protein>
<reference evidence="4" key="1">
    <citation type="submission" date="2020-05" db="EMBL/GenBank/DDBJ databases">
        <title>Mycena genomes resolve the evolution of fungal bioluminescence.</title>
        <authorList>
            <person name="Tsai I.J."/>
        </authorList>
    </citation>
    <scope>NUCLEOTIDE SEQUENCE</scope>
    <source>
        <strain evidence="4">CCC161011</strain>
    </source>
</reference>
<feature type="region of interest" description="Disordered" evidence="2">
    <location>
        <begin position="796"/>
        <end position="825"/>
    </location>
</feature>
<evidence type="ECO:0000256" key="2">
    <source>
        <dbReference type="SAM" id="MobiDB-lite"/>
    </source>
</evidence>
<feature type="compositionally biased region" description="Basic residues" evidence="2">
    <location>
        <begin position="437"/>
        <end position="462"/>
    </location>
</feature>
<dbReference type="AlphaFoldDB" id="A0A8H7D3M8"/>
<dbReference type="Proteomes" id="UP000620124">
    <property type="component" value="Unassembled WGS sequence"/>
</dbReference>
<feature type="region of interest" description="Disordered" evidence="2">
    <location>
        <begin position="1"/>
        <end position="62"/>
    </location>
</feature>
<evidence type="ECO:0000256" key="1">
    <source>
        <dbReference type="SAM" id="Coils"/>
    </source>
</evidence>
<feature type="region of interest" description="Disordered" evidence="2">
    <location>
        <begin position="75"/>
        <end position="113"/>
    </location>
</feature>
<name>A0A8H7D3M8_9AGAR</name>
<evidence type="ECO:0000313" key="4">
    <source>
        <dbReference type="EMBL" id="KAF7360265.1"/>
    </source>
</evidence>
<evidence type="ECO:0000259" key="3">
    <source>
        <dbReference type="Pfam" id="PF20231"/>
    </source>
</evidence>
<accession>A0A8H7D3M8</accession>
<proteinExistence type="predicted"/>
<dbReference type="Pfam" id="PF20231">
    <property type="entry name" value="DUF6589"/>
    <property type="match status" value="1"/>
</dbReference>
<comment type="caution">
    <text evidence="4">The sequence shown here is derived from an EMBL/GenBank/DDBJ whole genome shotgun (WGS) entry which is preliminary data.</text>
</comment>
<sequence>MPPRYHRPANRYTVLSSDPTEPDEPDNLTSYNADSTLPPSDPPEPDSGSNSESGMETPIPRLPALLPFLRAAVDAVSPPSSPWQRGRRIHRAPPSESESPLRRSSEPPMESPRVIVQDPDEHVTSDDIMWTPRREKQILTQRAQSKRMETLAAIKAQKEAALEAERARLEEVELAQQKARNAMFDKFLKEMQTQDASVADFMDYVFNPDNKFDADWRWSGFFLQRPLVERIFGYWTTSKYNASTRAFIDDWARQHVAKKVYTEAGSITNSGILSKTKKIVNEQFFLSFNLAQLTSTLRAMAPFAFAIFDAFSTTTRQLNQATTAFLRKKEIMNGTAALTLLRARSQKNNYPQAVTGTYLAATGGQRQHYSVLSLYGFSMGYTSIISRSTPKPSGVAAEEGTEANAAASVSHEPLAVNDSTDTSDDGSGDDLPALDRPRKRKKNKGKSNKSKKKYKKQRKHRVRSPGLLSFLRDACMETTRNLAASRSALFVYDNVNLMNRIAEQILGRKSAQENGTCATLIPLYKAKLEHLLTSELDKFILAARPLTIDDITLNAAETKFFIENMVHTILRIIVLHGGEGFQKWKEDLDASQPVSADIIDVHTTPLHPLPSMEIDQSSMTGNVEVIEEIMRVLGFKSDDPDYAKYIQLIAGDQLTIARQRSILNARLGHESGANSWRHIVPVPGLFHAKIADCHGVLETHFGKPTFRSPGSLGFHNTVLDRLPITLTSLPPFRTCRDLIMVSLYARVLHCLLLVSGKDSLEACAESITSYDTLVTYAKKIYSTYADADRVQELRERRIPEERKREAEAKAAKKSGVAGEPSTSNLPHIHKGDMVLENGILFLRDALLTREFADAIKAGDSGRVLVILRMWAFCYRGNGRTKYAHEMLHLLHNLICVWTKELRYIVLQNWLANPQGKINSFVEIDLVQEHLNFWIKKIYKADGAGHSWDWLSLISPCVDVLRQLATKINVDLGARQGSKHATPDLEEDINALMDSLAEHEVYVEKEGRVLDDDEKPAPDVLSVGMAALTHGSSITPLAEFNQQFEIMRERRGLTPVSDLLPLINLSGDTLSMSVTTATVASTNTFPEPDIADSDLLPLVAPGDSDDEPEDDDPEAVEEDEDLFVESPTLTRFDEGDVELDMDDVPEWYLDEDDSESDSDEDEA</sequence>
<dbReference type="InterPro" id="IPR046496">
    <property type="entry name" value="DUF6589"/>
</dbReference>
<feature type="compositionally biased region" description="Low complexity" evidence="2">
    <location>
        <begin position="396"/>
        <end position="407"/>
    </location>
</feature>
<keyword evidence="1" id="KW-0175">Coiled coil</keyword>
<evidence type="ECO:0000313" key="5">
    <source>
        <dbReference type="Proteomes" id="UP000620124"/>
    </source>
</evidence>
<organism evidence="4 5">
    <name type="scientific">Mycena venus</name>
    <dbReference type="NCBI Taxonomy" id="2733690"/>
    <lineage>
        <taxon>Eukaryota</taxon>
        <taxon>Fungi</taxon>
        <taxon>Dikarya</taxon>
        <taxon>Basidiomycota</taxon>
        <taxon>Agaricomycotina</taxon>
        <taxon>Agaricomycetes</taxon>
        <taxon>Agaricomycetidae</taxon>
        <taxon>Agaricales</taxon>
        <taxon>Marasmiineae</taxon>
        <taxon>Mycenaceae</taxon>
        <taxon>Mycena</taxon>
    </lineage>
</organism>